<keyword evidence="3" id="KW-1185">Reference proteome</keyword>
<dbReference type="InterPro" id="IPR038723">
    <property type="entry name" value="ArnR1-like_HTH"/>
</dbReference>
<feature type="domain" description="ArnR1-like winged helix-turn-helix" evidence="1">
    <location>
        <begin position="4"/>
        <end position="83"/>
    </location>
</feature>
<accession>A0A2K5AS22</accession>
<evidence type="ECO:0000259" key="1">
    <source>
        <dbReference type="Pfam" id="PF14947"/>
    </source>
</evidence>
<sequence length="96" mass="11162">MHYKREGLDIIMMLLSSMKERRTITQIMHAARLDTRTSSKYVQILLKRGLIERIDDGGGRVCYNITEKGSRFLLLCEELKNILKDNASEEISLIYI</sequence>
<dbReference type="SUPFAM" id="SSF46785">
    <property type="entry name" value="Winged helix' DNA-binding domain"/>
    <property type="match status" value="1"/>
</dbReference>
<dbReference type="Proteomes" id="UP000236248">
    <property type="component" value="Chromosome NCAV"/>
</dbReference>
<dbReference type="EMBL" id="LT981265">
    <property type="protein sequence ID" value="SPC34427.1"/>
    <property type="molecule type" value="Genomic_DNA"/>
</dbReference>
<dbReference type="KEGG" id="ncv:NCAV_1260"/>
<dbReference type="AlphaFoldDB" id="A0A2K5AS22"/>
<dbReference type="Pfam" id="PF14947">
    <property type="entry name" value="HTH_45"/>
    <property type="match status" value="1"/>
</dbReference>
<proteinExistence type="predicted"/>
<organism evidence="2 3">
    <name type="scientific">Candidatus Nitrosocaldus cavascurensis</name>
    <dbReference type="NCBI Taxonomy" id="2058097"/>
    <lineage>
        <taxon>Archaea</taxon>
        <taxon>Nitrososphaerota</taxon>
        <taxon>Nitrososphaeria</taxon>
        <taxon>Candidatus Nitrosocaldales</taxon>
        <taxon>Candidatus Nitrosocaldaceae</taxon>
        <taxon>Candidatus Nitrosocaldus</taxon>
    </lineage>
</organism>
<reference evidence="3" key="1">
    <citation type="submission" date="2018-01" db="EMBL/GenBank/DDBJ databases">
        <authorList>
            <person name="Kerou L M."/>
        </authorList>
    </citation>
    <scope>NUCLEOTIDE SEQUENCE [LARGE SCALE GENOMIC DNA]</scope>
    <source>
        <strain evidence="3">SCU2</strain>
    </source>
</reference>
<dbReference type="Gene3D" id="1.10.10.10">
    <property type="entry name" value="Winged helix-like DNA-binding domain superfamily/Winged helix DNA-binding domain"/>
    <property type="match status" value="1"/>
</dbReference>
<gene>
    <name evidence="2" type="ORF">NCAV_1260</name>
</gene>
<dbReference type="RefSeq" id="WP_103286919.1">
    <property type="nucleotide sequence ID" value="NZ_LT981265.1"/>
</dbReference>
<protein>
    <recommendedName>
        <fullName evidence="1">ArnR1-like winged helix-turn-helix domain-containing protein</fullName>
    </recommendedName>
</protein>
<evidence type="ECO:0000313" key="2">
    <source>
        <dbReference type="EMBL" id="SPC34427.1"/>
    </source>
</evidence>
<dbReference type="InterPro" id="IPR036390">
    <property type="entry name" value="WH_DNA-bd_sf"/>
</dbReference>
<dbReference type="InterPro" id="IPR036388">
    <property type="entry name" value="WH-like_DNA-bd_sf"/>
</dbReference>
<evidence type="ECO:0000313" key="3">
    <source>
        <dbReference type="Proteomes" id="UP000236248"/>
    </source>
</evidence>
<dbReference type="GeneID" id="41595260"/>
<name>A0A2K5AS22_9ARCH</name>